<evidence type="ECO:0000256" key="1">
    <source>
        <dbReference type="SAM" id="MobiDB-lite"/>
    </source>
</evidence>
<accession>A0AAV1TEJ6</accession>
<evidence type="ECO:0000313" key="3">
    <source>
        <dbReference type="Proteomes" id="UP001162060"/>
    </source>
</evidence>
<name>A0AAV1TEJ6_9STRA</name>
<gene>
    <name evidence="2" type="ORF">PM001_LOCUS5881</name>
</gene>
<protein>
    <submittedName>
        <fullName evidence="2">Uncharacterized protein</fullName>
    </submittedName>
</protein>
<proteinExistence type="predicted"/>
<evidence type="ECO:0000313" key="2">
    <source>
        <dbReference type="EMBL" id="CAK7918867.1"/>
    </source>
</evidence>
<reference evidence="2" key="1">
    <citation type="submission" date="2024-01" db="EMBL/GenBank/DDBJ databases">
        <authorList>
            <person name="Webb A."/>
        </authorList>
    </citation>
    <scope>NUCLEOTIDE SEQUENCE</scope>
    <source>
        <strain evidence="2">Pm1</strain>
    </source>
</reference>
<organism evidence="2 3">
    <name type="scientific">Peronospora matthiolae</name>
    <dbReference type="NCBI Taxonomy" id="2874970"/>
    <lineage>
        <taxon>Eukaryota</taxon>
        <taxon>Sar</taxon>
        <taxon>Stramenopiles</taxon>
        <taxon>Oomycota</taxon>
        <taxon>Peronosporomycetes</taxon>
        <taxon>Peronosporales</taxon>
        <taxon>Peronosporaceae</taxon>
        <taxon>Peronospora</taxon>
    </lineage>
</organism>
<dbReference type="AlphaFoldDB" id="A0AAV1TEJ6"/>
<sequence length="83" mass="8972">MTESFYHSAADFFSSTTMSEQVMSPNGSSDDNYTAQASPTTSHARAASEPAVVVPSHAHARRADNDALEKVLKLLNGMDERVK</sequence>
<feature type="compositionally biased region" description="Polar residues" evidence="1">
    <location>
        <begin position="16"/>
        <end position="43"/>
    </location>
</feature>
<comment type="caution">
    <text evidence="2">The sequence shown here is derived from an EMBL/GenBank/DDBJ whole genome shotgun (WGS) entry which is preliminary data.</text>
</comment>
<dbReference type="Proteomes" id="UP001162060">
    <property type="component" value="Unassembled WGS sequence"/>
</dbReference>
<feature type="region of interest" description="Disordered" evidence="1">
    <location>
        <begin position="16"/>
        <end position="51"/>
    </location>
</feature>
<dbReference type="EMBL" id="CAKLBY020000047">
    <property type="protein sequence ID" value="CAK7918867.1"/>
    <property type="molecule type" value="Genomic_DNA"/>
</dbReference>